<sequence length="138" mass="14695">MEDCRGDLVVEKNYKYVAVVAIVIALVALYVFSGNSPSGQTGFDAIKTGISNTLSKQRAISNQAGELGADIDGSINTVGNIEKSNTAANDAIEKLEREIASTRAIIEDNRKRLAECQSIVDRMEKGTGQGDSKTEAGK</sequence>
<feature type="transmembrane region" description="Helical" evidence="2">
    <location>
        <begin position="14"/>
        <end position="32"/>
    </location>
</feature>
<keyword evidence="1" id="KW-0175">Coiled coil</keyword>
<feature type="coiled-coil region" evidence="1">
    <location>
        <begin position="78"/>
        <end position="112"/>
    </location>
</feature>
<evidence type="ECO:0000256" key="1">
    <source>
        <dbReference type="SAM" id="Coils"/>
    </source>
</evidence>
<dbReference type="EMBL" id="VSSQ01008887">
    <property type="protein sequence ID" value="MPM40130.1"/>
    <property type="molecule type" value="Genomic_DNA"/>
</dbReference>
<dbReference type="AlphaFoldDB" id="A0A644ZGZ8"/>
<name>A0A644ZGZ8_9ZZZZ</name>
<accession>A0A644ZGZ8</accession>
<comment type="caution">
    <text evidence="3">The sequence shown here is derived from an EMBL/GenBank/DDBJ whole genome shotgun (WGS) entry which is preliminary data.</text>
</comment>
<keyword evidence="2" id="KW-1133">Transmembrane helix</keyword>
<organism evidence="3">
    <name type="scientific">bioreactor metagenome</name>
    <dbReference type="NCBI Taxonomy" id="1076179"/>
    <lineage>
        <taxon>unclassified sequences</taxon>
        <taxon>metagenomes</taxon>
        <taxon>ecological metagenomes</taxon>
    </lineage>
</organism>
<keyword evidence="2" id="KW-0472">Membrane</keyword>
<reference evidence="3" key="1">
    <citation type="submission" date="2019-08" db="EMBL/GenBank/DDBJ databases">
        <authorList>
            <person name="Kucharzyk K."/>
            <person name="Murdoch R.W."/>
            <person name="Higgins S."/>
            <person name="Loffler F."/>
        </authorList>
    </citation>
    <scope>NUCLEOTIDE SEQUENCE</scope>
</reference>
<evidence type="ECO:0000313" key="3">
    <source>
        <dbReference type="EMBL" id="MPM40130.1"/>
    </source>
</evidence>
<proteinExistence type="predicted"/>
<keyword evidence="2" id="KW-0812">Transmembrane</keyword>
<protein>
    <submittedName>
        <fullName evidence="3">Uncharacterized protein</fullName>
    </submittedName>
</protein>
<gene>
    <name evidence="3" type="ORF">SDC9_86768</name>
</gene>
<evidence type="ECO:0000256" key="2">
    <source>
        <dbReference type="SAM" id="Phobius"/>
    </source>
</evidence>